<keyword evidence="8" id="KW-1185">Reference proteome</keyword>
<evidence type="ECO:0000256" key="5">
    <source>
        <dbReference type="SAM" id="MobiDB-lite"/>
    </source>
</evidence>
<dbReference type="InterPro" id="IPR032675">
    <property type="entry name" value="LRR_dom_sf"/>
</dbReference>
<dbReference type="InterPro" id="IPR051716">
    <property type="entry name" value="Plant_RL_S/T_kinase"/>
</dbReference>
<dbReference type="Gene3D" id="3.80.10.10">
    <property type="entry name" value="Ribonuclease Inhibitor"/>
    <property type="match status" value="2"/>
</dbReference>
<accession>A0A9N8F267</accession>
<comment type="caution">
    <text evidence="7">The sequence shown here is derived from an EMBL/GenBank/DDBJ whole genome shotgun (WGS) entry which is preliminary data.</text>
</comment>
<evidence type="ECO:0000256" key="4">
    <source>
        <dbReference type="ARBA" id="ARBA00022737"/>
    </source>
</evidence>
<name>A0A9N8F267_9STRA</name>
<feature type="region of interest" description="Disordered" evidence="5">
    <location>
        <begin position="228"/>
        <end position="255"/>
    </location>
</feature>
<feature type="compositionally biased region" description="Polar residues" evidence="5">
    <location>
        <begin position="40"/>
        <end position="49"/>
    </location>
</feature>
<keyword evidence="4" id="KW-0677">Repeat</keyword>
<evidence type="ECO:0000256" key="6">
    <source>
        <dbReference type="SAM" id="Phobius"/>
    </source>
</evidence>
<reference evidence="7" key="1">
    <citation type="submission" date="2020-06" db="EMBL/GenBank/DDBJ databases">
        <authorList>
            <consortium name="Plant Systems Biology data submission"/>
        </authorList>
    </citation>
    <scope>NUCLEOTIDE SEQUENCE</scope>
    <source>
        <strain evidence="7">D6</strain>
    </source>
</reference>
<gene>
    <name evidence="7" type="ORF">SEMRO_2777_G336860.1</name>
</gene>
<feature type="region of interest" description="Disordered" evidence="5">
    <location>
        <begin position="1"/>
        <end position="102"/>
    </location>
</feature>
<keyword evidence="2" id="KW-0433">Leucine-rich repeat</keyword>
<keyword evidence="6" id="KW-1133">Transmembrane helix</keyword>
<sequence>MSSETPPNPNGQEEGGSDGSDNGDLCLNQLALERSHAASLESNTGQATKTAEEIKQEGLLRRAAENKEKKNETTSKKTDTTTTLSTTVSTKHGTEDDDQRQKDELALMTALVQRSAAAVRQSQQERAESAAIVSEPDSRAQDLNDEDCTATKLAIAAGKIVDDSLITNPANSVPSIFSDINIEYDHRTGQSLANHPLPPGAVSPGAYSGAPDSYYRALEPARLDVLGEGSDLLGEGSSGQPQQQEEGQAEVNLDEATESRAPLTALVEWVSGPDPDDADGTEAGSTTERNKMFVRAGLLLVLLVVILAVAIALAVGGGGQDDGLSLETTIGTSGGMSDPVPTQAPTFNQEDGVLLPNAANSTLELILDQESPQYKAFTWLTLDPNLQRHKSWQREQKFALATFFYEFEGPTFWSWLRYDINECDWGESAVSKHVHCNADGRVQRIAVGKFAGRFIGSLPLELSLLRQFEDLDLSGHYQDTIILDLLPPNISESFQSLKVISCRDCRLLGSLPLELFDWTNIHTLMLGDNVFTATIPPEIKQMTQLKRLSLSDNKLSGTIPVALTQLDQLEELLLTNNKMLGKVPSEFGLMTSLIRLGLSDNRLRGSMPSELGLMTALASLNMSSTSISGNIPSEIGMLTALTELDLHDSRLSGSFPSNLCSNPDLLQIQVDCELVECTCSQCGCVTL</sequence>
<dbReference type="EMBL" id="CAICTM010002775">
    <property type="protein sequence ID" value="CAB9530184.1"/>
    <property type="molecule type" value="Genomic_DNA"/>
</dbReference>
<keyword evidence="6" id="KW-0812">Transmembrane</keyword>
<organism evidence="7 8">
    <name type="scientific">Seminavis robusta</name>
    <dbReference type="NCBI Taxonomy" id="568900"/>
    <lineage>
        <taxon>Eukaryota</taxon>
        <taxon>Sar</taxon>
        <taxon>Stramenopiles</taxon>
        <taxon>Ochrophyta</taxon>
        <taxon>Bacillariophyta</taxon>
        <taxon>Bacillariophyceae</taxon>
        <taxon>Bacillariophycidae</taxon>
        <taxon>Naviculales</taxon>
        <taxon>Naviculaceae</taxon>
        <taxon>Seminavis</taxon>
    </lineage>
</organism>
<evidence type="ECO:0000256" key="2">
    <source>
        <dbReference type="ARBA" id="ARBA00022614"/>
    </source>
</evidence>
<comment type="subcellular location">
    <subcellularLocation>
        <location evidence="1">Membrane</location>
        <topology evidence="1">Single-pass membrane protein</topology>
    </subcellularLocation>
</comment>
<dbReference type="Proteomes" id="UP001153069">
    <property type="component" value="Unassembled WGS sequence"/>
</dbReference>
<evidence type="ECO:0000313" key="7">
    <source>
        <dbReference type="EMBL" id="CAB9530184.1"/>
    </source>
</evidence>
<evidence type="ECO:0000256" key="3">
    <source>
        <dbReference type="ARBA" id="ARBA00022729"/>
    </source>
</evidence>
<feature type="transmembrane region" description="Helical" evidence="6">
    <location>
        <begin position="298"/>
        <end position="319"/>
    </location>
</feature>
<dbReference type="Pfam" id="PF13855">
    <property type="entry name" value="LRR_8"/>
    <property type="match status" value="1"/>
</dbReference>
<keyword evidence="3" id="KW-0732">Signal</keyword>
<proteinExistence type="predicted"/>
<dbReference type="Pfam" id="PF00560">
    <property type="entry name" value="LRR_1"/>
    <property type="match status" value="1"/>
</dbReference>
<evidence type="ECO:0000313" key="8">
    <source>
        <dbReference type="Proteomes" id="UP001153069"/>
    </source>
</evidence>
<keyword evidence="6" id="KW-0472">Membrane</keyword>
<dbReference type="AlphaFoldDB" id="A0A9N8F267"/>
<dbReference type="OrthoDB" id="48557at2759"/>
<dbReference type="PANTHER" id="PTHR48053:SF126">
    <property type="entry name" value="MDIS1-INTERACTING RECEPTOR LIKE KINASE 2-LIKE ISOFORM X1"/>
    <property type="match status" value="1"/>
</dbReference>
<dbReference type="PANTHER" id="PTHR48053">
    <property type="entry name" value="LEUCINE RICH REPEAT FAMILY PROTEIN, EXPRESSED"/>
    <property type="match status" value="1"/>
</dbReference>
<feature type="compositionally biased region" description="Basic and acidic residues" evidence="5">
    <location>
        <begin position="50"/>
        <end position="79"/>
    </location>
</feature>
<dbReference type="FunFam" id="3.80.10.10:FF:000041">
    <property type="entry name" value="LRR receptor-like serine/threonine-protein kinase ERECTA"/>
    <property type="match status" value="1"/>
</dbReference>
<feature type="compositionally biased region" description="Low complexity" evidence="5">
    <location>
        <begin position="228"/>
        <end position="250"/>
    </location>
</feature>
<evidence type="ECO:0000256" key="1">
    <source>
        <dbReference type="ARBA" id="ARBA00004167"/>
    </source>
</evidence>
<dbReference type="GO" id="GO:0016020">
    <property type="term" value="C:membrane"/>
    <property type="evidence" value="ECO:0007669"/>
    <property type="project" value="UniProtKB-SubCell"/>
</dbReference>
<feature type="compositionally biased region" description="Low complexity" evidence="5">
    <location>
        <begin position="80"/>
        <end position="91"/>
    </location>
</feature>
<protein>
    <submittedName>
        <fullName evidence="7">Leucine Rich Repeat</fullName>
    </submittedName>
</protein>
<dbReference type="InterPro" id="IPR001611">
    <property type="entry name" value="Leu-rich_rpt"/>
</dbReference>
<dbReference type="SUPFAM" id="SSF52058">
    <property type="entry name" value="L domain-like"/>
    <property type="match status" value="1"/>
</dbReference>